<reference evidence="2" key="1">
    <citation type="journal article" date="2021" name="Nat. Commun.">
        <title>Genetic determinants of endophytism in the Arabidopsis root mycobiome.</title>
        <authorList>
            <person name="Mesny F."/>
            <person name="Miyauchi S."/>
            <person name="Thiergart T."/>
            <person name="Pickel B."/>
            <person name="Atanasova L."/>
            <person name="Karlsson M."/>
            <person name="Huettel B."/>
            <person name="Barry K.W."/>
            <person name="Haridas S."/>
            <person name="Chen C."/>
            <person name="Bauer D."/>
            <person name="Andreopoulos W."/>
            <person name="Pangilinan J."/>
            <person name="LaButti K."/>
            <person name="Riley R."/>
            <person name="Lipzen A."/>
            <person name="Clum A."/>
            <person name="Drula E."/>
            <person name="Henrissat B."/>
            <person name="Kohler A."/>
            <person name="Grigoriev I.V."/>
            <person name="Martin F.M."/>
            <person name="Hacquard S."/>
        </authorList>
    </citation>
    <scope>NUCLEOTIDE SEQUENCE</scope>
    <source>
        <strain evidence="2">MPI-SDFR-AT-0120</strain>
    </source>
</reference>
<dbReference type="AlphaFoldDB" id="A0A8K0W2Y6"/>
<name>A0A8K0W2Y6_9PLEO</name>
<organism evidence="2 3">
    <name type="scientific">Paraphoma chrysanthemicola</name>
    <dbReference type="NCBI Taxonomy" id="798071"/>
    <lineage>
        <taxon>Eukaryota</taxon>
        <taxon>Fungi</taxon>
        <taxon>Dikarya</taxon>
        <taxon>Ascomycota</taxon>
        <taxon>Pezizomycotina</taxon>
        <taxon>Dothideomycetes</taxon>
        <taxon>Pleosporomycetidae</taxon>
        <taxon>Pleosporales</taxon>
        <taxon>Pleosporineae</taxon>
        <taxon>Phaeosphaeriaceae</taxon>
        <taxon>Paraphoma</taxon>
    </lineage>
</organism>
<dbReference type="PANTHER" id="PTHR42085">
    <property type="entry name" value="F-BOX DOMAIN-CONTAINING PROTEIN"/>
    <property type="match status" value="1"/>
</dbReference>
<protein>
    <submittedName>
        <fullName evidence="2">Uncharacterized protein</fullName>
    </submittedName>
</protein>
<sequence length="519" mass="59317">MTIFSKPADPNAVSLLKLPGEIRNVIYEELFVRDQRVRVVDGHAHFPGVSILATCQQIASEATPFLYSRNTFVLSVSNLPEWVCHPCDEGFVFEAGKWLRQLGGQIAHLELVLIETSEYYWKTQIDVYPILPYICDSANTRLMMEFLPPTDTLPMLTPFPKFQIGDMNRALAALSSTKAKHIRAYGQFPRLASSISIYTSKSGGFIKLNMSQNAVPNVNWNFSQNLNFYITADGDCTLEQPQLESGIWKIFRNLRLMDYFLRITIISSDEIPRYDLDKLLAYPVLPALTQSHWHWNYSFLTILRQNEERAMATLTSRSVEMYHKKLVALDRLEDLNIVSYRSFEWPPPRILELSFMIGKHNSLQDIRIDATALVSLMEKYAEHTEIHVKLMDNDADFALNSRGEFKLRDIRYAVTDLLHHLCKRSANSHVPCPDIWVDGTGTLFEAIAHAGTDAAQSVYKGLVFSKRLVPDNDLAQTPDSWSQVGKSHVPQASRTSGEQPWRTETVEQCVRMFRKRNYG</sequence>
<evidence type="ECO:0000313" key="3">
    <source>
        <dbReference type="Proteomes" id="UP000813461"/>
    </source>
</evidence>
<dbReference type="OrthoDB" id="3693499at2759"/>
<gene>
    <name evidence="2" type="ORF">FB567DRAFT_576873</name>
</gene>
<dbReference type="EMBL" id="JAGMVJ010000003">
    <property type="protein sequence ID" value="KAH7092509.1"/>
    <property type="molecule type" value="Genomic_DNA"/>
</dbReference>
<proteinExistence type="predicted"/>
<keyword evidence="3" id="KW-1185">Reference proteome</keyword>
<evidence type="ECO:0000256" key="1">
    <source>
        <dbReference type="SAM" id="MobiDB-lite"/>
    </source>
</evidence>
<comment type="caution">
    <text evidence="2">The sequence shown here is derived from an EMBL/GenBank/DDBJ whole genome shotgun (WGS) entry which is preliminary data.</text>
</comment>
<dbReference type="Proteomes" id="UP000813461">
    <property type="component" value="Unassembled WGS sequence"/>
</dbReference>
<feature type="compositionally biased region" description="Polar residues" evidence="1">
    <location>
        <begin position="475"/>
        <end position="498"/>
    </location>
</feature>
<accession>A0A8K0W2Y6</accession>
<evidence type="ECO:0000313" key="2">
    <source>
        <dbReference type="EMBL" id="KAH7092509.1"/>
    </source>
</evidence>
<feature type="region of interest" description="Disordered" evidence="1">
    <location>
        <begin position="475"/>
        <end position="501"/>
    </location>
</feature>
<dbReference type="PANTHER" id="PTHR42085:SF1">
    <property type="entry name" value="F-BOX DOMAIN-CONTAINING PROTEIN"/>
    <property type="match status" value="1"/>
</dbReference>
<dbReference type="InterPro" id="IPR038883">
    <property type="entry name" value="AN11006-like"/>
</dbReference>